<evidence type="ECO:0000313" key="4">
    <source>
        <dbReference type="Proteomes" id="UP000015105"/>
    </source>
</evidence>
<feature type="region of interest" description="Disordered" evidence="1">
    <location>
        <begin position="63"/>
        <end position="107"/>
    </location>
</feature>
<dbReference type="AlphaFoldDB" id="A0A453DT60"/>
<dbReference type="PANTHER" id="PTHR34543:SF1">
    <property type="entry name" value="PROTEIN ABA DEFICIENT 4, CHLOROPLASTIC"/>
    <property type="match status" value="1"/>
</dbReference>
<reference evidence="3" key="5">
    <citation type="journal article" date="2021" name="G3 (Bethesda)">
        <title>Aegilops tauschii genome assembly Aet v5.0 features greater sequence contiguity and improved annotation.</title>
        <authorList>
            <person name="Wang L."/>
            <person name="Zhu T."/>
            <person name="Rodriguez J.C."/>
            <person name="Deal K.R."/>
            <person name="Dubcovsky J."/>
            <person name="McGuire P.E."/>
            <person name="Lux T."/>
            <person name="Spannagl M."/>
            <person name="Mayer K.F.X."/>
            <person name="Baldrich P."/>
            <person name="Meyers B.C."/>
            <person name="Huo N."/>
            <person name="Gu Y.Q."/>
            <person name="Zhou H."/>
            <person name="Devos K.M."/>
            <person name="Bennetzen J.L."/>
            <person name="Unver T."/>
            <person name="Budak H."/>
            <person name="Gulick P.J."/>
            <person name="Galiba G."/>
            <person name="Kalapos B."/>
            <person name="Nelson D.R."/>
            <person name="Li P."/>
            <person name="You F.M."/>
            <person name="Luo M.C."/>
            <person name="Dvorak J."/>
        </authorList>
    </citation>
    <scope>NUCLEOTIDE SEQUENCE [LARGE SCALE GENOMIC DNA]</scope>
    <source>
        <strain evidence="3">cv. AL8/78</strain>
    </source>
</reference>
<keyword evidence="4" id="KW-1185">Reference proteome</keyword>
<reference evidence="4" key="1">
    <citation type="journal article" date="2014" name="Science">
        <title>Ancient hybridizations among the ancestral genomes of bread wheat.</title>
        <authorList>
            <consortium name="International Wheat Genome Sequencing Consortium,"/>
            <person name="Marcussen T."/>
            <person name="Sandve S.R."/>
            <person name="Heier L."/>
            <person name="Spannagl M."/>
            <person name="Pfeifer M."/>
            <person name="Jakobsen K.S."/>
            <person name="Wulff B.B."/>
            <person name="Steuernagel B."/>
            <person name="Mayer K.F."/>
            <person name="Olsen O.A."/>
        </authorList>
    </citation>
    <scope>NUCLEOTIDE SEQUENCE [LARGE SCALE GENOMIC DNA]</scope>
    <source>
        <strain evidence="4">cv. AL8/78</strain>
    </source>
</reference>
<evidence type="ECO:0000313" key="3">
    <source>
        <dbReference type="EnsemblPlants" id="AET3Gv20070600.3"/>
    </source>
</evidence>
<dbReference type="Gramene" id="AET3Gv20070600.3">
    <property type="protein sequence ID" value="AET3Gv20070600.3"/>
    <property type="gene ID" value="AET3Gv20070600"/>
</dbReference>
<dbReference type="PANTHER" id="PTHR34543">
    <property type="entry name" value="PROTEIN ABA DEFICIENT 4, CHLOROPLASTIC"/>
    <property type="match status" value="1"/>
</dbReference>
<reference evidence="3" key="3">
    <citation type="journal article" date="2017" name="Nature">
        <title>Genome sequence of the progenitor of the wheat D genome Aegilops tauschii.</title>
        <authorList>
            <person name="Luo M.C."/>
            <person name="Gu Y.Q."/>
            <person name="Puiu D."/>
            <person name="Wang H."/>
            <person name="Twardziok S.O."/>
            <person name="Deal K.R."/>
            <person name="Huo N."/>
            <person name="Zhu T."/>
            <person name="Wang L."/>
            <person name="Wang Y."/>
            <person name="McGuire P.E."/>
            <person name="Liu S."/>
            <person name="Long H."/>
            <person name="Ramasamy R.K."/>
            <person name="Rodriguez J.C."/>
            <person name="Van S.L."/>
            <person name="Yuan L."/>
            <person name="Wang Z."/>
            <person name="Xia Z."/>
            <person name="Xiao L."/>
            <person name="Anderson O.D."/>
            <person name="Ouyang S."/>
            <person name="Liang Y."/>
            <person name="Zimin A.V."/>
            <person name="Pertea G."/>
            <person name="Qi P."/>
            <person name="Bennetzen J.L."/>
            <person name="Dai X."/>
            <person name="Dawson M.W."/>
            <person name="Muller H.G."/>
            <person name="Kugler K."/>
            <person name="Rivarola-Duarte L."/>
            <person name="Spannagl M."/>
            <person name="Mayer K.F.X."/>
            <person name="Lu F.H."/>
            <person name="Bevan M.W."/>
            <person name="Leroy P."/>
            <person name="Li P."/>
            <person name="You F.M."/>
            <person name="Sun Q."/>
            <person name="Liu Z."/>
            <person name="Lyons E."/>
            <person name="Wicker T."/>
            <person name="Salzberg S.L."/>
            <person name="Devos K.M."/>
            <person name="Dvorak J."/>
        </authorList>
    </citation>
    <scope>NUCLEOTIDE SEQUENCE [LARGE SCALE GENOMIC DNA]</scope>
    <source>
        <strain evidence="3">cv. AL8/78</strain>
    </source>
</reference>
<sequence length="107" mass="10828">GMSTSQIASSAFTLGTVAVLPFYTLMIAAPNASIVSPPPPSSSSPRGQSRLMSSYSCCRRLSAPWRAPPPTWRSASSTPTCSTSPGPPTPSAPCSPASTGSPSCLAL</sequence>
<dbReference type="Proteomes" id="UP000015105">
    <property type="component" value="Chromosome 3D"/>
</dbReference>
<feature type="region of interest" description="Disordered" evidence="1">
    <location>
        <begin position="32"/>
        <end position="51"/>
    </location>
</feature>
<accession>A0A453DT60</accession>
<keyword evidence="2" id="KW-0812">Transmembrane</keyword>
<name>A0A453DT60_AEGTS</name>
<reference evidence="4" key="2">
    <citation type="journal article" date="2017" name="Nat. Plants">
        <title>The Aegilops tauschii genome reveals multiple impacts of transposons.</title>
        <authorList>
            <person name="Zhao G."/>
            <person name="Zou C."/>
            <person name="Li K."/>
            <person name="Wang K."/>
            <person name="Li T."/>
            <person name="Gao L."/>
            <person name="Zhang X."/>
            <person name="Wang H."/>
            <person name="Yang Z."/>
            <person name="Liu X."/>
            <person name="Jiang W."/>
            <person name="Mao L."/>
            <person name="Kong X."/>
            <person name="Jiao Y."/>
            <person name="Jia J."/>
        </authorList>
    </citation>
    <scope>NUCLEOTIDE SEQUENCE [LARGE SCALE GENOMIC DNA]</scope>
    <source>
        <strain evidence="4">cv. AL8/78</strain>
    </source>
</reference>
<feature type="transmembrane region" description="Helical" evidence="2">
    <location>
        <begin position="7"/>
        <end position="29"/>
    </location>
</feature>
<evidence type="ECO:0000256" key="1">
    <source>
        <dbReference type="SAM" id="MobiDB-lite"/>
    </source>
</evidence>
<feature type="compositionally biased region" description="Low complexity" evidence="1">
    <location>
        <begin position="74"/>
        <end position="84"/>
    </location>
</feature>
<protein>
    <submittedName>
        <fullName evidence="3">Uncharacterized protein</fullName>
    </submittedName>
</protein>
<keyword evidence="2" id="KW-0472">Membrane</keyword>
<keyword evidence="2" id="KW-1133">Transmembrane helix</keyword>
<proteinExistence type="predicted"/>
<organism evidence="3 4">
    <name type="scientific">Aegilops tauschii subsp. strangulata</name>
    <name type="common">Goatgrass</name>
    <dbReference type="NCBI Taxonomy" id="200361"/>
    <lineage>
        <taxon>Eukaryota</taxon>
        <taxon>Viridiplantae</taxon>
        <taxon>Streptophyta</taxon>
        <taxon>Embryophyta</taxon>
        <taxon>Tracheophyta</taxon>
        <taxon>Spermatophyta</taxon>
        <taxon>Magnoliopsida</taxon>
        <taxon>Liliopsida</taxon>
        <taxon>Poales</taxon>
        <taxon>Poaceae</taxon>
        <taxon>BOP clade</taxon>
        <taxon>Pooideae</taxon>
        <taxon>Triticodae</taxon>
        <taxon>Triticeae</taxon>
        <taxon>Triticinae</taxon>
        <taxon>Aegilops</taxon>
    </lineage>
</organism>
<feature type="compositionally biased region" description="Low complexity" evidence="1">
    <location>
        <begin position="94"/>
        <end position="107"/>
    </location>
</feature>
<reference evidence="3" key="4">
    <citation type="submission" date="2019-03" db="UniProtKB">
        <authorList>
            <consortium name="EnsemblPlants"/>
        </authorList>
    </citation>
    <scope>IDENTIFICATION</scope>
</reference>
<evidence type="ECO:0000256" key="2">
    <source>
        <dbReference type="SAM" id="Phobius"/>
    </source>
</evidence>
<dbReference type="EnsemblPlants" id="AET3Gv20070600.3">
    <property type="protein sequence ID" value="AET3Gv20070600.3"/>
    <property type="gene ID" value="AET3Gv20070600"/>
</dbReference>